<name>A0AA36GT46_CYLNA</name>
<proteinExistence type="predicted"/>
<evidence type="ECO:0000313" key="1">
    <source>
        <dbReference type="EMBL" id="CAJ0597865.1"/>
    </source>
</evidence>
<reference evidence="1" key="1">
    <citation type="submission" date="2023-07" db="EMBL/GenBank/DDBJ databases">
        <authorList>
            <consortium name="CYATHOMIX"/>
        </authorList>
    </citation>
    <scope>NUCLEOTIDE SEQUENCE</scope>
    <source>
        <strain evidence="1">N/A</strain>
    </source>
</reference>
<dbReference type="EMBL" id="CATQJL010000223">
    <property type="protein sequence ID" value="CAJ0597865.1"/>
    <property type="molecule type" value="Genomic_DNA"/>
</dbReference>
<keyword evidence="2" id="KW-1185">Reference proteome</keyword>
<evidence type="ECO:0000313" key="2">
    <source>
        <dbReference type="Proteomes" id="UP001176961"/>
    </source>
</evidence>
<organism evidence="1 2">
    <name type="scientific">Cylicocyclus nassatus</name>
    <name type="common">Nematode worm</name>
    <dbReference type="NCBI Taxonomy" id="53992"/>
    <lineage>
        <taxon>Eukaryota</taxon>
        <taxon>Metazoa</taxon>
        <taxon>Ecdysozoa</taxon>
        <taxon>Nematoda</taxon>
        <taxon>Chromadorea</taxon>
        <taxon>Rhabditida</taxon>
        <taxon>Rhabditina</taxon>
        <taxon>Rhabditomorpha</taxon>
        <taxon>Strongyloidea</taxon>
        <taxon>Strongylidae</taxon>
        <taxon>Cylicocyclus</taxon>
    </lineage>
</organism>
<dbReference type="AlphaFoldDB" id="A0AA36GT46"/>
<sequence length="78" mass="8941">MAGILPPFARRSLERRVWRHNQAPLCGCLCGWLRICIGHKFKSEAGEVNRLQTCENFLLWTHGTVVLSRLVSNIVHRS</sequence>
<comment type="caution">
    <text evidence="1">The sequence shown here is derived from an EMBL/GenBank/DDBJ whole genome shotgun (WGS) entry which is preliminary data.</text>
</comment>
<dbReference type="Proteomes" id="UP001176961">
    <property type="component" value="Unassembled WGS sequence"/>
</dbReference>
<protein>
    <submittedName>
        <fullName evidence="1">Uncharacterized protein</fullName>
    </submittedName>
</protein>
<gene>
    <name evidence="1" type="ORF">CYNAS_LOCUS9848</name>
</gene>
<accession>A0AA36GT46</accession>